<dbReference type="InterPro" id="IPR000760">
    <property type="entry name" value="Inositol_monophosphatase-like"/>
</dbReference>
<evidence type="ECO:0000313" key="2">
    <source>
        <dbReference type="EMBL" id="GLL02448.1"/>
    </source>
</evidence>
<reference evidence="2" key="2">
    <citation type="submission" date="2023-01" db="EMBL/GenBank/DDBJ databases">
        <authorList>
            <person name="Sun Q."/>
            <person name="Evtushenko L."/>
        </authorList>
    </citation>
    <scope>NUCLEOTIDE SEQUENCE</scope>
    <source>
        <strain evidence="2">VKM Ac-1321</strain>
    </source>
</reference>
<dbReference type="EMBL" id="BSFP01000023">
    <property type="protein sequence ID" value="GLL02448.1"/>
    <property type="molecule type" value="Genomic_DNA"/>
</dbReference>
<feature type="binding site" evidence="1">
    <location>
        <position position="83"/>
    </location>
    <ligand>
        <name>Mg(2+)</name>
        <dbReference type="ChEBI" id="CHEBI:18420"/>
        <label>1</label>
        <note>catalytic</note>
    </ligand>
</feature>
<dbReference type="RefSeq" id="WP_261959085.1">
    <property type="nucleotide sequence ID" value="NZ_BAAAXA010000001.1"/>
</dbReference>
<dbReference type="AlphaFoldDB" id="A0A9W6KJP8"/>
<keyword evidence="1" id="KW-0479">Metal-binding</keyword>
<comment type="cofactor">
    <cofactor evidence="1">
        <name>Mg(2+)</name>
        <dbReference type="ChEBI" id="CHEBI:18420"/>
    </cofactor>
</comment>
<feature type="binding site" evidence="1">
    <location>
        <position position="66"/>
    </location>
    <ligand>
        <name>Mg(2+)</name>
        <dbReference type="ChEBI" id="CHEBI:18420"/>
        <label>1</label>
        <note>catalytic</note>
    </ligand>
</feature>
<comment type="caution">
    <text evidence="2">The sequence shown here is derived from an EMBL/GenBank/DDBJ whole genome shotgun (WGS) entry which is preliminary data.</text>
</comment>
<dbReference type="GO" id="GO:0008934">
    <property type="term" value="F:inositol monophosphate 1-phosphatase activity"/>
    <property type="evidence" value="ECO:0007669"/>
    <property type="project" value="TreeGrafter"/>
</dbReference>
<accession>A0A9W6KJP8</accession>
<keyword evidence="1" id="KW-0460">Magnesium</keyword>
<dbReference type="CDD" id="cd01637">
    <property type="entry name" value="IMPase_like"/>
    <property type="match status" value="1"/>
</dbReference>
<sequence length="248" mass="25034">MPPTDAELAVTAAEAGAAVVRARFGADLDRVDKGGGDFATTADLEAEAAIAAVLRAARPHDAIAGEEGGRTGPAGAERTWLVDPLCGTLNFAAGTMAVAVNVALRAGGRTVAAAVADPFAARVYCTEGPLAPSARTTLVDLNLDPPYPNAPAIRVAALLTNPAFEARFRPRVLSTTLALAWVATGDRAAYLTDGDLRDSVHFAAGIALCEAAGCVVTDLRGAPVLTGDGGLLAAADAATHAELLAMLP</sequence>
<dbReference type="Pfam" id="PF00459">
    <property type="entry name" value="Inositol_P"/>
    <property type="match status" value="1"/>
</dbReference>
<dbReference type="GO" id="GO:0007165">
    <property type="term" value="P:signal transduction"/>
    <property type="evidence" value="ECO:0007669"/>
    <property type="project" value="TreeGrafter"/>
</dbReference>
<evidence type="ECO:0000313" key="3">
    <source>
        <dbReference type="Proteomes" id="UP001143480"/>
    </source>
</evidence>
<dbReference type="PANTHER" id="PTHR20854">
    <property type="entry name" value="INOSITOL MONOPHOSPHATASE"/>
    <property type="match status" value="1"/>
</dbReference>
<protein>
    <submittedName>
        <fullName evidence="2">Phosphatase</fullName>
    </submittedName>
</protein>
<name>A0A9W6KJP8_9ACTN</name>
<dbReference type="GO" id="GO:0006020">
    <property type="term" value="P:inositol metabolic process"/>
    <property type="evidence" value="ECO:0007669"/>
    <property type="project" value="TreeGrafter"/>
</dbReference>
<proteinExistence type="predicted"/>
<feature type="binding site" evidence="1">
    <location>
        <position position="85"/>
    </location>
    <ligand>
        <name>Mg(2+)</name>
        <dbReference type="ChEBI" id="CHEBI:18420"/>
        <label>1</label>
        <note>catalytic</note>
    </ligand>
</feature>
<dbReference type="Proteomes" id="UP001143480">
    <property type="component" value="Unassembled WGS sequence"/>
</dbReference>
<dbReference type="PRINTS" id="PR00377">
    <property type="entry name" value="IMPHPHTASES"/>
</dbReference>
<evidence type="ECO:0000256" key="1">
    <source>
        <dbReference type="PIRSR" id="PIRSR600760-2"/>
    </source>
</evidence>
<dbReference type="GO" id="GO:0046872">
    <property type="term" value="F:metal ion binding"/>
    <property type="evidence" value="ECO:0007669"/>
    <property type="project" value="UniProtKB-KW"/>
</dbReference>
<dbReference type="SUPFAM" id="SSF56655">
    <property type="entry name" value="Carbohydrate phosphatase"/>
    <property type="match status" value="1"/>
</dbReference>
<reference evidence="2" key="1">
    <citation type="journal article" date="2014" name="Int. J. Syst. Evol. Microbiol.">
        <title>Complete genome sequence of Corynebacterium casei LMG S-19264T (=DSM 44701T), isolated from a smear-ripened cheese.</title>
        <authorList>
            <consortium name="US DOE Joint Genome Institute (JGI-PGF)"/>
            <person name="Walter F."/>
            <person name="Albersmeier A."/>
            <person name="Kalinowski J."/>
            <person name="Ruckert C."/>
        </authorList>
    </citation>
    <scope>NUCLEOTIDE SEQUENCE</scope>
    <source>
        <strain evidence="2">VKM Ac-1321</strain>
    </source>
</reference>
<keyword evidence="3" id="KW-1185">Reference proteome</keyword>
<dbReference type="Gene3D" id="3.40.190.80">
    <property type="match status" value="1"/>
</dbReference>
<gene>
    <name evidence="2" type="ORF">GCM10017581_041900</name>
</gene>
<dbReference type="Gene3D" id="3.30.540.10">
    <property type="entry name" value="Fructose-1,6-Bisphosphatase, subunit A, domain 1"/>
    <property type="match status" value="1"/>
</dbReference>
<dbReference type="PANTHER" id="PTHR20854:SF4">
    <property type="entry name" value="INOSITOL-1-MONOPHOSPHATASE-RELATED"/>
    <property type="match status" value="1"/>
</dbReference>
<organism evidence="2 3">
    <name type="scientific">Dactylosporangium matsuzakiense</name>
    <dbReference type="NCBI Taxonomy" id="53360"/>
    <lineage>
        <taxon>Bacteria</taxon>
        <taxon>Bacillati</taxon>
        <taxon>Actinomycetota</taxon>
        <taxon>Actinomycetes</taxon>
        <taxon>Micromonosporales</taxon>
        <taxon>Micromonosporaceae</taxon>
        <taxon>Dactylosporangium</taxon>
    </lineage>
</organism>